<proteinExistence type="inferred from homology"/>
<keyword evidence="2" id="KW-0648">Protein biosynthesis</keyword>
<feature type="binding site" evidence="2">
    <location>
        <position position="148"/>
    </location>
    <ligand>
        <name>Fe cation</name>
        <dbReference type="ChEBI" id="CHEBI:24875"/>
    </ligand>
</feature>
<dbReference type="SUPFAM" id="SSF56420">
    <property type="entry name" value="Peptide deformylase"/>
    <property type="match status" value="1"/>
</dbReference>
<dbReference type="Gene3D" id="3.90.45.10">
    <property type="entry name" value="Peptide deformylase"/>
    <property type="match status" value="1"/>
</dbReference>
<dbReference type="InterPro" id="IPR023635">
    <property type="entry name" value="Peptide_deformylase"/>
</dbReference>
<reference evidence="4" key="1">
    <citation type="submission" date="2017-09" db="EMBL/GenBank/DDBJ databases">
        <title>Depth-based differentiation of microbial function through sediment-hosted aquifers and enrichment of novel symbionts in the deep terrestrial subsurface.</title>
        <authorList>
            <person name="Probst A.J."/>
            <person name="Ladd B."/>
            <person name="Jarett J.K."/>
            <person name="Geller-Mcgrath D.E."/>
            <person name="Sieber C.M.K."/>
            <person name="Emerson J.B."/>
            <person name="Anantharaman K."/>
            <person name="Thomas B.C."/>
            <person name="Malmstrom R."/>
            <person name="Stieglmeier M."/>
            <person name="Klingl A."/>
            <person name="Woyke T."/>
            <person name="Ryan C.M."/>
            <person name="Banfield J.F."/>
        </authorList>
    </citation>
    <scope>NUCLEOTIDE SEQUENCE [LARGE SCALE GENOMIC DNA]</scope>
</reference>
<evidence type="ECO:0000256" key="2">
    <source>
        <dbReference type="HAMAP-Rule" id="MF_00163"/>
    </source>
</evidence>
<name>A0A2H0X756_UNCKA</name>
<organism evidence="3 4">
    <name type="scientific">candidate division WWE3 bacterium CG08_land_8_20_14_0_20_43_13</name>
    <dbReference type="NCBI Taxonomy" id="1975087"/>
    <lineage>
        <taxon>Bacteria</taxon>
        <taxon>Katanobacteria</taxon>
    </lineage>
</organism>
<dbReference type="EC" id="3.5.1.88" evidence="2"/>
<dbReference type="GO" id="GO:0046872">
    <property type="term" value="F:metal ion binding"/>
    <property type="evidence" value="ECO:0007669"/>
    <property type="project" value="UniProtKB-KW"/>
</dbReference>
<keyword evidence="2" id="KW-0479">Metal-binding</keyword>
<dbReference type="PRINTS" id="PR01576">
    <property type="entry name" value="PDEFORMYLASE"/>
</dbReference>
<comment type="function">
    <text evidence="2">Removes the formyl group from the N-terminal Met of newly synthesized proteins. Requires at least a dipeptide for an efficient rate of reaction. N-terminal L-methionine is a prerequisite for activity but the enzyme has broad specificity at other positions.</text>
</comment>
<keyword evidence="2" id="KW-0378">Hydrolase</keyword>
<evidence type="ECO:0000256" key="1">
    <source>
        <dbReference type="ARBA" id="ARBA00010759"/>
    </source>
</evidence>
<evidence type="ECO:0000313" key="4">
    <source>
        <dbReference type="Proteomes" id="UP000231414"/>
    </source>
</evidence>
<dbReference type="PANTHER" id="PTHR10458">
    <property type="entry name" value="PEPTIDE DEFORMYLASE"/>
    <property type="match status" value="1"/>
</dbReference>
<dbReference type="GO" id="GO:0042586">
    <property type="term" value="F:peptide deformylase activity"/>
    <property type="evidence" value="ECO:0007669"/>
    <property type="project" value="UniProtKB-UniRule"/>
</dbReference>
<dbReference type="PIRSF" id="PIRSF004749">
    <property type="entry name" value="Pep_def"/>
    <property type="match status" value="1"/>
</dbReference>
<feature type="binding site" evidence="2">
    <location>
        <position position="144"/>
    </location>
    <ligand>
        <name>Fe cation</name>
        <dbReference type="ChEBI" id="CHEBI:24875"/>
    </ligand>
</feature>
<dbReference type="PANTHER" id="PTHR10458:SF22">
    <property type="entry name" value="PEPTIDE DEFORMYLASE"/>
    <property type="match status" value="1"/>
</dbReference>
<dbReference type="Pfam" id="PF01327">
    <property type="entry name" value="Pep_deformylase"/>
    <property type="match status" value="1"/>
</dbReference>
<gene>
    <name evidence="2 3" type="primary">def</name>
    <name evidence="3" type="ORF">COT52_02465</name>
</gene>
<feature type="binding site" evidence="2">
    <location>
        <position position="102"/>
    </location>
    <ligand>
        <name>Fe cation</name>
        <dbReference type="ChEBI" id="CHEBI:24875"/>
    </ligand>
</feature>
<dbReference type="EMBL" id="PEYW01000036">
    <property type="protein sequence ID" value="PIS20681.1"/>
    <property type="molecule type" value="Genomic_DNA"/>
</dbReference>
<dbReference type="HAMAP" id="MF_00163">
    <property type="entry name" value="Pep_deformylase"/>
    <property type="match status" value="1"/>
</dbReference>
<feature type="active site" evidence="2">
    <location>
        <position position="145"/>
    </location>
</feature>
<evidence type="ECO:0000313" key="3">
    <source>
        <dbReference type="EMBL" id="PIS20681.1"/>
    </source>
</evidence>
<dbReference type="InterPro" id="IPR036821">
    <property type="entry name" value="Peptide_deformylase_sf"/>
</dbReference>
<dbReference type="CDD" id="cd00487">
    <property type="entry name" value="Pep_deformylase"/>
    <property type="match status" value="1"/>
</dbReference>
<keyword evidence="2" id="KW-0408">Iron</keyword>
<sequence length="173" mass="19695">MIKTILVEPAPSLRNKSLPINKIDLNVKKLINDLLQTLEAAKDPEGVGLSAAQIGDNRRVIVVKKIDKDRQNPHQLKTQVKVLINPRIINASQKQKKSFEGCLSVPRKYGWVERSPKIKVKALDQDGKEFTFQAKDMFAFEIQHEIDHLEGILFIDKLVGKLFDETELDNDNQ</sequence>
<dbReference type="GO" id="GO:0006412">
    <property type="term" value="P:translation"/>
    <property type="evidence" value="ECO:0007669"/>
    <property type="project" value="UniProtKB-UniRule"/>
</dbReference>
<dbReference type="Proteomes" id="UP000231414">
    <property type="component" value="Unassembled WGS sequence"/>
</dbReference>
<comment type="similarity">
    <text evidence="1 2">Belongs to the polypeptide deformylase family.</text>
</comment>
<protein>
    <recommendedName>
        <fullName evidence="2">Peptide deformylase</fullName>
        <shortName evidence="2">PDF</shortName>
        <ecNumber evidence="2">3.5.1.88</ecNumber>
    </recommendedName>
    <alternativeName>
        <fullName evidence="2">Polypeptide deformylase</fullName>
    </alternativeName>
</protein>
<dbReference type="NCBIfam" id="NF001159">
    <property type="entry name" value="PRK00150.1-3"/>
    <property type="match status" value="1"/>
</dbReference>
<accession>A0A2H0X756</accession>
<comment type="catalytic activity">
    <reaction evidence="2">
        <text>N-terminal N-formyl-L-methionyl-[peptide] + H2O = N-terminal L-methionyl-[peptide] + formate</text>
        <dbReference type="Rhea" id="RHEA:24420"/>
        <dbReference type="Rhea" id="RHEA-COMP:10639"/>
        <dbReference type="Rhea" id="RHEA-COMP:10640"/>
        <dbReference type="ChEBI" id="CHEBI:15377"/>
        <dbReference type="ChEBI" id="CHEBI:15740"/>
        <dbReference type="ChEBI" id="CHEBI:49298"/>
        <dbReference type="ChEBI" id="CHEBI:64731"/>
        <dbReference type="EC" id="3.5.1.88"/>
    </reaction>
</comment>
<dbReference type="NCBIfam" id="TIGR00079">
    <property type="entry name" value="pept_deformyl"/>
    <property type="match status" value="1"/>
</dbReference>
<comment type="cofactor">
    <cofactor evidence="2">
        <name>Fe(2+)</name>
        <dbReference type="ChEBI" id="CHEBI:29033"/>
    </cofactor>
    <text evidence="2">Binds 1 Fe(2+) ion.</text>
</comment>
<comment type="caution">
    <text evidence="3">The sequence shown here is derived from an EMBL/GenBank/DDBJ whole genome shotgun (WGS) entry which is preliminary data.</text>
</comment>
<dbReference type="AlphaFoldDB" id="A0A2H0X756"/>